<dbReference type="GO" id="GO:0043124">
    <property type="term" value="P:negative regulation of canonical NF-kappaB signal transduction"/>
    <property type="evidence" value="ECO:0007669"/>
    <property type="project" value="InterPro"/>
</dbReference>
<keyword evidence="5" id="KW-0539">Nucleus</keyword>
<reference evidence="7" key="1">
    <citation type="submission" date="2021-10" db="EMBL/GenBank/DDBJ databases">
        <title>De novo Genome Assembly of Clathrus columnatus (Basidiomycota, Fungi) Using Illumina and Nanopore Sequence Data.</title>
        <authorList>
            <person name="Ogiso-Tanaka E."/>
            <person name="Itagaki H."/>
            <person name="Hosoya T."/>
            <person name="Hosaka K."/>
        </authorList>
    </citation>
    <scope>NUCLEOTIDE SEQUENCE</scope>
    <source>
        <strain evidence="7">MO-923</strain>
    </source>
</reference>
<dbReference type="PANTHER" id="PTHR15263">
    <property type="entry name" value="I-KAPPA-B-LIKE PROTEIN IKBL"/>
    <property type="match status" value="1"/>
</dbReference>
<comment type="subcellular location">
    <subcellularLocation>
        <location evidence="1">Nucleus</location>
    </subcellularLocation>
</comment>
<evidence type="ECO:0000256" key="3">
    <source>
        <dbReference type="ARBA" id="ARBA00022737"/>
    </source>
</evidence>
<keyword evidence="2" id="KW-0597">Phosphoprotein</keyword>
<keyword evidence="6" id="KW-0175">Coiled coil</keyword>
<keyword evidence="4" id="KW-0040">ANK repeat</keyword>
<dbReference type="Proteomes" id="UP001050691">
    <property type="component" value="Unassembled WGS sequence"/>
</dbReference>
<dbReference type="InterPro" id="IPR038753">
    <property type="entry name" value="NFKBIL1"/>
</dbReference>
<dbReference type="PANTHER" id="PTHR15263:SF1">
    <property type="entry name" value="NF-KAPPA-B INHIBITOR-LIKE PROTEIN 1"/>
    <property type="match status" value="1"/>
</dbReference>
<accession>A0AAV5A1R9</accession>
<evidence type="ECO:0000256" key="2">
    <source>
        <dbReference type="ARBA" id="ARBA00022553"/>
    </source>
</evidence>
<organism evidence="7 8">
    <name type="scientific">Clathrus columnatus</name>
    <dbReference type="NCBI Taxonomy" id="1419009"/>
    <lineage>
        <taxon>Eukaryota</taxon>
        <taxon>Fungi</taxon>
        <taxon>Dikarya</taxon>
        <taxon>Basidiomycota</taxon>
        <taxon>Agaricomycotina</taxon>
        <taxon>Agaricomycetes</taxon>
        <taxon>Phallomycetidae</taxon>
        <taxon>Phallales</taxon>
        <taxon>Clathraceae</taxon>
        <taxon>Clathrus</taxon>
    </lineage>
</organism>
<gene>
    <name evidence="7" type="ORF">Clacol_000776</name>
</gene>
<dbReference type="EMBL" id="BPWL01000001">
    <property type="protein sequence ID" value="GJJ06583.1"/>
    <property type="molecule type" value="Genomic_DNA"/>
</dbReference>
<keyword evidence="3" id="KW-0677">Repeat</keyword>
<sequence length="305" mass="36129">MTNSGTCTPQQKDHALDSTPLWRGKTQAWIETQGVWRSRSPMMETCDWIWEKYLKETKEIETQRQWRQRESERKWWEATAKSIDRQARRWMAQAEAARQAALLEAEKTKRLQEEIKRTKERLEARERRKRQLKEEVKMMGDDSDGEKIRKQKKRDRADKRLVEAWEKYESRWATLLSSSSNERLTFRTIPWPLVSTPSTPSCIVPAHITFFLLSNLHSSDKTQRERLRDAIQRWHNDKFEPRILPRVEEEDRNAVKEGVGIVIRCLNELLQKRQTMPIKIFDSDPTSFGDTAIDDTYAEGRKGVV</sequence>
<evidence type="ECO:0000256" key="5">
    <source>
        <dbReference type="ARBA" id="ARBA00023242"/>
    </source>
</evidence>
<evidence type="ECO:0000256" key="1">
    <source>
        <dbReference type="ARBA" id="ARBA00004123"/>
    </source>
</evidence>
<name>A0AAV5A1R9_9AGAM</name>
<dbReference type="AlphaFoldDB" id="A0AAV5A1R9"/>
<comment type="caution">
    <text evidence="7">The sequence shown here is derived from an EMBL/GenBank/DDBJ whole genome shotgun (WGS) entry which is preliminary data.</text>
</comment>
<feature type="coiled-coil region" evidence="6">
    <location>
        <begin position="91"/>
        <end position="142"/>
    </location>
</feature>
<protein>
    <submittedName>
        <fullName evidence="7">Uncharacterized protein</fullName>
    </submittedName>
</protein>
<evidence type="ECO:0000256" key="6">
    <source>
        <dbReference type="SAM" id="Coils"/>
    </source>
</evidence>
<proteinExistence type="predicted"/>
<evidence type="ECO:0000313" key="7">
    <source>
        <dbReference type="EMBL" id="GJJ06583.1"/>
    </source>
</evidence>
<evidence type="ECO:0000256" key="4">
    <source>
        <dbReference type="ARBA" id="ARBA00023043"/>
    </source>
</evidence>
<keyword evidence="8" id="KW-1185">Reference proteome</keyword>
<dbReference type="GO" id="GO:0005634">
    <property type="term" value="C:nucleus"/>
    <property type="evidence" value="ECO:0007669"/>
    <property type="project" value="UniProtKB-SubCell"/>
</dbReference>
<evidence type="ECO:0000313" key="8">
    <source>
        <dbReference type="Proteomes" id="UP001050691"/>
    </source>
</evidence>